<accession>A0ABN9T524</accession>
<gene>
    <name evidence="2" type="ORF">PCOR1329_LOCUS35649</name>
</gene>
<dbReference type="Proteomes" id="UP001189429">
    <property type="component" value="Unassembled WGS sequence"/>
</dbReference>
<dbReference type="InterPro" id="IPR029063">
    <property type="entry name" value="SAM-dependent_MTases_sf"/>
</dbReference>
<organism evidence="2 3">
    <name type="scientific">Prorocentrum cordatum</name>
    <dbReference type="NCBI Taxonomy" id="2364126"/>
    <lineage>
        <taxon>Eukaryota</taxon>
        <taxon>Sar</taxon>
        <taxon>Alveolata</taxon>
        <taxon>Dinophyceae</taxon>
        <taxon>Prorocentrales</taxon>
        <taxon>Prorocentraceae</taxon>
        <taxon>Prorocentrum</taxon>
    </lineage>
</organism>
<reference evidence="2" key="1">
    <citation type="submission" date="2023-10" db="EMBL/GenBank/DDBJ databases">
        <authorList>
            <person name="Chen Y."/>
            <person name="Shah S."/>
            <person name="Dougan E. K."/>
            <person name="Thang M."/>
            <person name="Chan C."/>
        </authorList>
    </citation>
    <scope>NUCLEOTIDE SEQUENCE [LARGE SCALE GENOMIC DNA]</scope>
</reference>
<sequence length="361" mass="38057">APAPAGAEAAAEAAAEERRRVALACPVCQQPFGAGAAGGAAVCKRCDLAFPRERVGNFQDLTIEAARLPSELVGAGSQPSEPAEEEEEGGLLQRLPFVGTTDAIAGMLGLPQSKEVEALVRDVVREGGPFRPRAGQQLGTSTFQSPVVTFAYERGWRQSFASSGFPGVEEEFKLAQTFLAETSEAGQGVLLDASCGSGLFSRRFASSGAYGSVVALDFSASMLRQVDSFAKKELGRDYAAPPELGGRALSLVRADIGRLPFPSDALDGVHASAAIHCWPAPANAVAEIARVLKPGGVLVMSTFTPRSPMAAAGSGSGNAPYRFWSRDELQSLTRRCGLVDFEAIERQPAFIMVRVRKPRAD</sequence>
<dbReference type="Gene3D" id="3.40.50.150">
    <property type="entry name" value="Vaccinia Virus protein VP39"/>
    <property type="match status" value="1"/>
</dbReference>
<dbReference type="CDD" id="cd02440">
    <property type="entry name" value="AdoMet_MTases"/>
    <property type="match status" value="1"/>
</dbReference>
<keyword evidence="3" id="KW-1185">Reference proteome</keyword>
<feature type="non-terminal residue" evidence="2">
    <location>
        <position position="1"/>
    </location>
</feature>
<dbReference type="Pfam" id="PF08241">
    <property type="entry name" value="Methyltransf_11"/>
    <property type="match status" value="1"/>
</dbReference>
<protein>
    <recommendedName>
        <fullName evidence="1">Methyltransferase type 11 domain-containing protein</fullName>
    </recommendedName>
</protein>
<dbReference type="PANTHER" id="PTHR43591:SF99">
    <property type="entry name" value="OS06G0646000 PROTEIN"/>
    <property type="match status" value="1"/>
</dbReference>
<comment type="caution">
    <text evidence="2">The sequence shown here is derived from an EMBL/GenBank/DDBJ whole genome shotgun (WGS) entry which is preliminary data.</text>
</comment>
<feature type="domain" description="Methyltransferase type 11" evidence="1">
    <location>
        <begin position="191"/>
        <end position="300"/>
    </location>
</feature>
<evidence type="ECO:0000313" key="3">
    <source>
        <dbReference type="Proteomes" id="UP001189429"/>
    </source>
</evidence>
<dbReference type="PANTHER" id="PTHR43591">
    <property type="entry name" value="METHYLTRANSFERASE"/>
    <property type="match status" value="1"/>
</dbReference>
<name>A0ABN9T524_9DINO</name>
<proteinExistence type="predicted"/>
<dbReference type="SUPFAM" id="SSF53335">
    <property type="entry name" value="S-adenosyl-L-methionine-dependent methyltransferases"/>
    <property type="match status" value="1"/>
</dbReference>
<dbReference type="EMBL" id="CAUYUJ010014352">
    <property type="protein sequence ID" value="CAK0840145.1"/>
    <property type="molecule type" value="Genomic_DNA"/>
</dbReference>
<dbReference type="InterPro" id="IPR013216">
    <property type="entry name" value="Methyltransf_11"/>
</dbReference>
<evidence type="ECO:0000313" key="2">
    <source>
        <dbReference type="EMBL" id="CAK0840145.1"/>
    </source>
</evidence>
<evidence type="ECO:0000259" key="1">
    <source>
        <dbReference type="Pfam" id="PF08241"/>
    </source>
</evidence>